<dbReference type="EMBL" id="GBRH01171655">
    <property type="protein sequence ID" value="JAE26241.1"/>
    <property type="molecule type" value="Transcribed_RNA"/>
</dbReference>
<name>A0A0A9GUK1_ARUDO</name>
<reference evidence="1" key="2">
    <citation type="journal article" date="2015" name="Data Brief">
        <title>Shoot transcriptome of the giant reed, Arundo donax.</title>
        <authorList>
            <person name="Barrero R.A."/>
            <person name="Guerrero F.D."/>
            <person name="Moolhuijzen P."/>
            <person name="Goolsby J.A."/>
            <person name="Tidwell J."/>
            <person name="Bellgard S.E."/>
            <person name="Bellgard M.I."/>
        </authorList>
    </citation>
    <scope>NUCLEOTIDE SEQUENCE</scope>
    <source>
        <tissue evidence="1">Shoot tissue taken approximately 20 cm above the soil surface</tissue>
    </source>
</reference>
<proteinExistence type="predicted"/>
<organism evidence="1">
    <name type="scientific">Arundo donax</name>
    <name type="common">Giant reed</name>
    <name type="synonym">Donax arundinaceus</name>
    <dbReference type="NCBI Taxonomy" id="35708"/>
    <lineage>
        <taxon>Eukaryota</taxon>
        <taxon>Viridiplantae</taxon>
        <taxon>Streptophyta</taxon>
        <taxon>Embryophyta</taxon>
        <taxon>Tracheophyta</taxon>
        <taxon>Spermatophyta</taxon>
        <taxon>Magnoliopsida</taxon>
        <taxon>Liliopsida</taxon>
        <taxon>Poales</taxon>
        <taxon>Poaceae</taxon>
        <taxon>PACMAD clade</taxon>
        <taxon>Arundinoideae</taxon>
        <taxon>Arundineae</taxon>
        <taxon>Arundo</taxon>
    </lineage>
</organism>
<protein>
    <submittedName>
        <fullName evidence="1">Uncharacterized protein</fullName>
    </submittedName>
</protein>
<accession>A0A0A9GUK1</accession>
<sequence>MSIMKTATCVFRSMLASSVSKDITNLSYK</sequence>
<reference evidence="1" key="1">
    <citation type="submission" date="2014-09" db="EMBL/GenBank/DDBJ databases">
        <authorList>
            <person name="Magalhaes I.L.F."/>
            <person name="Oliveira U."/>
            <person name="Santos F.R."/>
            <person name="Vidigal T.H.D.A."/>
            <person name="Brescovit A.D."/>
            <person name="Santos A.J."/>
        </authorList>
    </citation>
    <scope>NUCLEOTIDE SEQUENCE</scope>
    <source>
        <tissue evidence="1">Shoot tissue taken approximately 20 cm above the soil surface</tissue>
    </source>
</reference>
<evidence type="ECO:0000313" key="1">
    <source>
        <dbReference type="EMBL" id="JAE26241.1"/>
    </source>
</evidence>
<dbReference type="AlphaFoldDB" id="A0A0A9GUK1"/>